<evidence type="ECO:0000313" key="2">
    <source>
        <dbReference type="Proteomes" id="UP000297496"/>
    </source>
</evidence>
<dbReference type="InterPro" id="IPR011335">
    <property type="entry name" value="Restrct_endonuc-II-like"/>
</dbReference>
<name>A0A4Z1CP85_9ACTN</name>
<dbReference type="Gene3D" id="3.40.50.10010">
    <property type="entry name" value="Type-2 restriction enzyme NgoMIV"/>
    <property type="match status" value="1"/>
</dbReference>
<accession>A0A4Z1CP85</accession>
<dbReference type="GO" id="GO:0009307">
    <property type="term" value="P:DNA restriction-modification system"/>
    <property type="evidence" value="ECO:0007669"/>
    <property type="project" value="InterPro"/>
</dbReference>
<dbReference type="InterPro" id="IPR037083">
    <property type="entry name" value="NgoMIV_sf"/>
</dbReference>
<keyword evidence="2" id="KW-1185">Reference proteome</keyword>
<dbReference type="AlphaFoldDB" id="A0A4Z1CP85"/>
<gene>
    <name evidence="1" type="ORF">EXE59_09910</name>
</gene>
<reference evidence="1 2" key="1">
    <citation type="submission" date="2019-04" db="EMBL/GenBank/DDBJ databases">
        <title>Three New Species of Nocardioides, Nocardioides euryhalodurans sp. nov., Nocardioides seonyuensis sp. nov. and Nocardioides eburneoflavus sp. nov. Isolated from Soil.</title>
        <authorList>
            <person name="Roh S.G."/>
            <person name="Lee C."/>
            <person name="Kim M.-K."/>
            <person name="Kim S.B."/>
        </authorList>
    </citation>
    <scope>NUCLEOTIDE SEQUENCE [LARGE SCALE GENOMIC DNA]</scope>
    <source>
        <strain evidence="1 2">MMS17-SY213</strain>
    </source>
</reference>
<sequence length="177" mass="19793">MGKRIVSPPAAARRAQALVQAVEDAVADEVATRRRALYEVGAESLLRLDVTVSDPQANRLPELEIGLSLKWSLRTDRAQDCRSQGAKLSALRRGRMPHFAALTMEPRPYMLNLLGGGSGDVDCVYHLHLPALTQAIEDVYGSQTNKNAQRTYSNFQRLVEQRRLRDYDELVKYAVSL</sequence>
<protein>
    <submittedName>
        <fullName evidence="1">Type II site-specific deoxyribonuclease</fullName>
    </submittedName>
</protein>
<organism evidence="1 2">
    <name type="scientific">Nocardioides eburneiflavus</name>
    <dbReference type="NCBI Taxonomy" id="2518372"/>
    <lineage>
        <taxon>Bacteria</taxon>
        <taxon>Bacillati</taxon>
        <taxon>Actinomycetota</taxon>
        <taxon>Actinomycetes</taxon>
        <taxon>Propionibacteriales</taxon>
        <taxon>Nocardioidaceae</taxon>
        <taxon>Nocardioides</taxon>
    </lineage>
</organism>
<dbReference type="GO" id="GO:0009036">
    <property type="term" value="F:type II site-specific deoxyribonuclease activity"/>
    <property type="evidence" value="ECO:0007669"/>
    <property type="project" value="InterPro"/>
</dbReference>
<dbReference type="SUPFAM" id="SSF52980">
    <property type="entry name" value="Restriction endonuclease-like"/>
    <property type="match status" value="1"/>
</dbReference>
<comment type="caution">
    <text evidence="1">The sequence shown here is derived from an EMBL/GenBank/DDBJ whole genome shotgun (WGS) entry which is preliminary data.</text>
</comment>
<dbReference type="OrthoDB" id="5504137at2"/>
<proteinExistence type="predicted"/>
<dbReference type="Pfam" id="PF09015">
    <property type="entry name" value="NgoMIV_restric"/>
    <property type="match status" value="1"/>
</dbReference>
<evidence type="ECO:0000313" key="1">
    <source>
        <dbReference type="EMBL" id="TGN66781.1"/>
    </source>
</evidence>
<dbReference type="EMBL" id="SRRO01000001">
    <property type="protein sequence ID" value="TGN66781.1"/>
    <property type="molecule type" value="Genomic_DNA"/>
</dbReference>
<dbReference type="InterPro" id="IPR015105">
    <property type="entry name" value="NgoMIV"/>
</dbReference>
<dbReference type="Proteomes" id="UP000297496">
    <property type="component" value="Unassembled WGS sequence"/>
</dbReference>